<name>A0A8S2B5G6_ARAAE</name>
<gene>
    <name evidence="1" type="ORF">AARE701A_LOCUS20519</name>
</gene>
<dbReference type="Proteomes" id="UP000682877">
    <property type="component" value="Chromosome 8"/>
</dbReference>
<proteinExistence type="predicted"/>
<evidence type="ECO:0000313" key="2">
    <source>
        <dbReference type="Proteomes" id="UP000682877"/>
    </source>
</evidence>
<organism evidence="1 2">
    <name type="scientific">Arabidopsis arenosa</name>
    <name type="common">Sand rock-cress</name>
    <name type="synonym">Cardaminopsis arenosa</name>
    <dbReference type="NCBI Taxonomy" id="38785"/>
    <lineage>
        <taxon>Eukaryota</taxon>
        <taxon>Viridiplantae</taxon>
        <taxon>Streptophyta</taxon>
        <taxon>Embryophyta</taxon>
        <taxon>Tracheophyta</taxon>
        <taxon>Spermatophyta</taxon>
        <taxon>Magnoliopsida</taxon>
        <taxon>eudicotyledons</taxon>
        <taxon>Gunneridae</taxon>
        <taxon>Pentapetalae</taxon>
        <taxon>rosids</taxon>
        <taxon>malvids</taxon>
        <taxon>Brassicales</taxon>
        <taxon>Brassicaceae</taxon>
        <taxon>Camelineae</taxon>
        <taxon>Arabidopsis</taxon>
    </lineage>
</organism>
<reference evidence="1" key="1">
    <citation type="submission" date="2021-01" db="EMBL/GenBank/DDBJ databases">
        <authorList>
            <person name="Bezrukov I."/>
        </authorList>
    </citation>
    <scope>NUCLEOTIDE SEQUENCE</scope>
</reference>
<dbReference type="EMBL" id="LR999458">
    <property type="protein sequence ID" value="CAE6219297.1"/>
    <property type="molecule type" value="Genomic_DNA"/>
</dbReference>
<protein>
    <submittedName>
        <fullName evidence="1">Uncharacterized protein</fullName>
    </submittedName>
</protein>
<evidence type="ECO:0000313" key="1">
    <source>
        <dbReference type="EMBL" id="CAE6219297.1"/>
    </source>
</evidence>
<sequence>MGTNSEKTLALSEPESGLRIPALNMNFNFNPSINPSDVEDLAKKPKFQKLLKKLLAKEPDNDDEWQRSIPVKLLKEHIPGFDLEQYIDEIREMERKPGYIKGKEKFFNRFQDPPMSVCPVDVNNPAAPDA</sequence>
<accession>A0A8S2B5G6</accession>
<dbReference type="AlphaFoldDB" id="A0A8S2B5G6"/>
<keyword evidence="2" id="KW-1185">Reference proteome</keyword>